<dbReference type="OrthoDB" id="190434at2759"/>
<feature type="region of interest" description="Disordered" evidence="6">
    <location>
        <begin position="540"/>
        <end position="562"/>
    </location>
</feature>
<comment type="similarity">
    <text evidence="2">Belongs to the TMEM151 family.</text>
</comment>
<keyword evidence="3" id="KW-0812">Transmembrane</keyword>
<keyword evidence="5" id="KW-0472">Membrane</keyword>
<proteinExistence type="inferred from homology"/>
<comment type="subcellular location">
    <subcellularLocation>
        <location evidence="1">Membrane</location>
        <topology evidence="1">Multi-pass membrane protein</topology>
    </subcellularLocation>
</comment>
<accession>A0A811K1B0</accession>
<dbReference type="EMBL" id="CAJFDH010000002">
    <property type="protein sequence ID" value="CAD5209670.1"/>
    <property type="molecule type" value="Genomic_DNA"/>
</dbReference>
<dbReference type="EMBL" id="CAJFCW020000002">
    <property type="protein sequence ID" value="CAG9089824.1"/>
    <property type="molecule type" value="Genomic_DNA"/>
</dbReference>
<organism evidence="7 8">
    <name type="scientific">Bursaphelenchus okinawaensis</name>
    <dbReference type="NCBI Taxonomy" id="465554"/>
    <lineage>
        <taxon>Eukaryota</taxon>
        <taxon>Metazoa</taxon>
        <taxon>Ecdysozoa</taxon>
        <taxon>Nematoda</taxon>
        <taxon>Chromadorea</taxon>
        <taxon>Rhabditida</taxon>
        <taxon>Tylenchina</taxon>
        <taxon>Tylenchomorpha</taxon>
        <taxon>Aphelenchoidea</taxon>
        <taxon>Aphelenchoididae</taxon>
        <taxon>Bursaphelenchus</taxon>
    </lineage>
</organism>
<dbReference type="PANTHER" id="PTHR31893:SF5">
    <property type="entry name" value="TRANSMEMBRANE PROTEIN 151 HOMOLOG"/>
    <property type="match status" value="1"/>
</dbReference>
<evidence type="ECO:0000256" key="6">
    <source>
        <dbReference type="SAM" id="MobiDB-lite"/>
    </source>
</evidence>
<evidence type="ECO:0000256" key="4">
    <source>
        <dbReference type="ARBA" id="ARBA00022989"/>
    </source>
</evidence>
<evidence type="ECO:0000256" key="3">
    <source>
        <dbReference type="ARBA" id="ARBA00022692"/>
    </source>
</evidence>
<dbReference type="Proteomes" id="UP000614601">
    <property type="component" value="Unassembled WGS sequence"/>
</dbReference>
<dbReference type="PANTHER" id="PTHR31893">
    <property type="entry name" value="TRANSMEMBRANE PROTEIN 151 HOMOLOG"/>
    <property type="match status" value="1"/>
</dbReference>
<evidence type="ECO:0000256" key="1">
    <source>
        <dbReference type="ARBA" id="ARBA00004141"/>
    </source>
</evidence>
<sequence length="562" mass="64675">MPGAQVAPVIVEQTAQKPVRFGLIRTLRNNLHWKCFASTFLIDACFAYVGWCHIKPYIYINEPELSKAHGPCANAYRYVPLGFAGLLYIIYLFECWHNRSKLSCIQRGTVTQLLDQIDRLRTSTPVVWWKSICYHYIRRTKHVTRYRNGDAVSATQVYYERVNSHTSGNVFMYDVCGVKDISKDVYDVDDFPVVKVRFSKGFVFACVQAADEFEDQRTRFFNENELRDDYMEVREGLDFAETRFVERMLIFADENKKLPFYMRPGVYWTFCCFLMGWPLRVFIDWRTAHLHYQVTKLFGTNYLSPSSLNYTGPLTRASTIDTIDLERAHQQNYLIVPSYSEAVLMDPIPNNYNSSIRIRPTNNNEQTIISNYGAIGEDDNNNGDFYMYSRDLNRNIVPRSRSMSSSFKSRDFSTPIPSANPPPLPRPSHFPPHISFGIPPPRSLSISGTFNDHINSPYNNNDEQQSLLNSSREPFVSTVFRPSPAPINEPPPPYEVAIRICAPLYQRIRQSANDSISSLLNVLSRSSSKDFRIQNGFVYSNVDENNEDDEEKDKPGSSKTSL</sequence>
<keyword evidence="8" id="KW-1185">Reference proteome</keyword>
<protein>
    <recommendedName>
        <fullName evidence="9">Transmembrane protein 151 homolog</fullName>
    </recommendedName>
</protein>
<evidence type="ECO:0000256" key="2">
    <source>
        <dbReference type="ARBA" id="ARBA00009583"/>
    </source>
</evidence>
<dbReference type="Pfam" id="PF14857">
    <property type="entry name" value="TMEM151"/>
    <property type="match status" value="1"/>
</dbReference>
<evidence type="ECO:0000313" key="7">
    <source>
        <dbReference type="EMBL" id="CAD5209670.1"/>
    </source>
</evidence>
<evidence type="ECO:0000313" key="8">
    <source>
        <dbReference type="Proteomes" id="UP000614601"/>
    </source>
</evidence>
<dbReference type="Proteomes" id="UP000783686">
    <property type="component" value="Unassembled WGS sequence"/>
</dbReference>
<reference evidence="7" key="1">
    <citation type="submission" date="2020-09" db="EMBL/GenBank/DDBJ databases">
        <authorList>
            <person name="Kikuchi T."/>
        </authorList>
    </citation>
    <scope>NUCLEOTIDE SEQUENCE</scope>
    <source>
        <strain evidence="7">SH1</strain>
    </source>
</reference>
<name>A0A811K1B0_9BILA</name>
<evidence type="ECO:0000256" key="5">
    <source>
        <dbReference type="ARBA" id="ARBA00023136"/>
    </source>
</evidence>
<dbReference type="InterPro" id="IPR026767">
    <property type="entry name" value="Tmem151"/>
</dbReference>
<evidence type="ECO:0008006" key="9">
    <source>
        <dbReference type="Google" id="ProtNLM"/>
    </source>
</evidence>
<dbReference type="AlphaFoldDB" id="A0A811K1B0"/>
<comment type="caution">
    <text evidence="7">The sequence shown here is derived from an EMBL/GenBank/DDBJ whole genome shotgun (WGS) entry which is preliminary data.</text>
</comment>
<keyword evidence="4" id="KW-1133">Transmembrane helix</keyword>
<dbReference type="GO" id="GO:0016020">
    <property type="term" value="C:membrane"/>
    <property type="evidence" value="ECO:0007669"/>
    <property type="project" value="UniProtKB-SubCell"/>
</dbReference>
<gene>
    <name evidence="7" type="ORF">BOKJ2_LOCUS2803</name>
</gene>